<dbReference type="RefSeq" id="WP_176452971.1">
    <property type="nucleotide sequence ID" value="NZ_AP017893.1"/>
</dbReference>
<dbReference type="NCBIfam" id="NF041815">
    <property type="entry name" value="Avs4"/>
    <property type="match status" value="1"/>
</dbReference>
<dbReference type="InterPro" id="IPR027417">
    <property type="entry name" value="P-loop_NTPase"/>
</dbReference>
<dbReference type="EMBL" id="AP017893">
    <property type="protein sequence ID" value="BAW89211.1"/>
    <property type="molecule type" value="Genomic_DNA"/>
</dbReference>
<geneLocation type="plasmid" evidence="2">
    <name>pS11</name>
</geneLocation>
<keyword evidence="2" id="KW-0614">Plasmid</keyword>
<reference evidence="2" key="1">
    <citation type="submission" date="2016-10" db="EMBL/GenBank/DDBJ databases">
        <title>Complete sequence of IncI1 plasmids carrying blaCTX-M-8 isolated from healthy human and chicken meat.</title>
        <authorList>
            <person name="Norizuki C."/>
            <person name="Wachino J."/>
            <person name="Kawamura K."/>
            <person name="Arakawa Y."/>
        </authorList>
    </citation>
    <scope>NUCLEOTIDE SEQUENCE</scope>
    <source>
        <strain evidence="2">S11</strain>
        <plasmid evidence="2">pS11</plasmid>
    </source>
</reference>
<dbReference type="SMART" id="SM00382">
    <property type="entry name" value="AAA"/>
    <property type="match status" value="1"/>
</dbReference>
<name>A0A1Q2TC35_ECOLX</name>
<organism evidence="2">
    <name type="scientific">Escherichia coli</name>
    <dbReference type="NCBI Taxonomy" id="562"/>
    <lineage>
        <taxon>Bacteria</taxon>
        <taxon>Pseudomonadati</taxon>
        <taxon>Pseudomonadota</taxon>
        <taxon>Gammaproteobacteria</taxon>
        <taxon>Enterobacterales</taxon>
        <taxon>Enterobacteriaceae</taxon>
        <taxon>Escherichia</taxon>
    </lineage>
</organism>
<dbReference type="SUPFAM" id="SSF52540">
    <property type="entry name" value="P-loop containing nucleoside triphosphate hydrolases"/>
    <property type="match status" value="1"/>
</dbReference>
<feature type="domain" description="AAA+ ATPase" evidence="1">
    <location>
        <begin position="225"/>
        <end position="357"/>
    </location>
</feature>
<sequence>MVKPNWDNFKAKFSENPQGNFEWFCYLLFCQEFKMPAGIFRYKNQSGIETNPITKDNEIIGWQSKFYDTKLSDNKADLIEMIEKSKKAYPGLSKIIFYTNQEWGQGRKSHEPEGDKNADNYLETVGNSNDPKIKIEVDQKAYESGIEIVWRVASFFESPFVIVENEKIAKHFFSLNESIFDLLEEKRKHTENVLYEIQTNIEFKDRSIEIDRRHCIELLHENLVQKKIVIVSGEGGVGKTAVIKKIYEAEKQYTPFYVFKASEFKKDSINELFGAHGLDDFSNAHQDELRKVIVVDSAEKLLELTNIDPFKEFLTVLIKDKWQVVFTTRNNYLADLNYAFIDIYNITPGNLVIKNLERGELIELSDNNGFSLPQDVRLLELIKNPFYLSEYLRFYTGESIDYVSFKEKLWNKIIVKNKPSREQCFLATAFQRASEGQFFVSPACDTGILDELVKDGIVGYEAAGYFITHDIYEEWALEKKISVDYIRKANNNEFFEKIGESLPVRRSFRNWISERLLLDDQSIKPFIAEIVCGEGISNFWKDELWVAVLLSDNSSIFFNYFKRYLLSSDQNLLKRLTFLLRLACKDVDYDLLKQLGVSNSDLLSIKYVLTKPKGTGWQSVIQFIYENLDEIGIRNINFILPVIQEWNQRNKVGETTRLSSLIALKYYQWTVDEDVYLSGRDNEKNILHTILHGAAMIKPEMEEVLVKVLKNRWNEHGTPYFDLMTLILTDLDSYPVWASLPEYVLQLADLFWYRPLKETGERYHSMDIEDEFGLFRSHHDYYPESPYQTPIYWLLQSQFKKTIDFILDFTNKTTICFAHSHFAKNEIEEVDVFIEEGKFIKQYICNRLWCSYRGTQVSTYLLSSIHMALEKFFLENFKNADSKVLESWLLFLLRNTKSASISAVVTSIVLAFPEKTFNVAKVLFQTKDFFRFDMNRMVLDRTHKSSLISLRDGFGGTDYRNSLHEEDRIKACDDVHRNTYLENLALHYQIFRSENVTEKDVIERQQVLWGIFDKYYNQLPDEAQETEADKTWRLCLARMDRRKMKITTKEKDEGIEISFNPEIDPKLKQYSEEAIKKNSEHMKYVTLKLWASYKREKDERYKNYGMYEDNPQIALQETKEIIKKLNEEGGEDFRLLNGNIPADVCSVLLLDYFNQLNNEEREYCKDIVLAYSQLPLKEGYNYQVQDGTTSAISALPVIYHNYPMERETIKTILLLTLFNDHSIGMAGGRYSVFPSMVIHKLWLDYFDDMQSLLFGFLILKPKYVILSRKIIHESYRQVDYDIKKINVNKVFLNNYKHCISNVIDNKISIDDLGSIDIVDLHILNTAFQLIPVDTVNIEHKQLVSLIVKRFSTSLLSSVREDRVDYALRQSFLERFAYFTLHAPVSDIPDYIKPFLDGFNGSEPISELFKKFILVEDRLNTYAKFWKVWDLFFDKVVTLCKDGDRYWYVDKIIKSYLFAESPWKENSNGWHTFKDSNSQFFCDVSRTMGHCPSTLYSLAKSLNNIASCYLNQGITWLSEMLSVNKKLWEKKLENDTVYFLECLVRRYINTEHERIRRTKQLKEEVLVILDFLVEKGSVVGYMSRENIL</sequence>
<evidence type="ECO:0000259" key="1">
    <source>
        <dbReference type="SMART" id="SM00382"/>
    </source>
</evidence>
<protein>
    <recommendedName>
        <fullName evidence="1">AAA+ ATPase domain-containing protein</fullName>
    </recommendedName>
</protein>
<evidence type="ECO:0000313" key="2">
    <source>
        <dbReference type="EMBL" id="BAW89211.1"/>
    </source>
</evidence>
<proteinExistence type="predicted"/>
<dbReference type="InterPro" id="IPR003593">
    <property type="entry name" value="AAA+_ATPase"/>
</dbReference>
<dbReference type="Gene3D" id="3.40.50.300">
    <property type="entry name" value="P-loop containing nucleotide triphosphate hydrolases"/>
    <property type="match status" value="1"/>
</dbReference>
<accession>A0A1Q2TC35</accession>